<feature type="transmembrane region" description="Helical" evidence="1">
    <location>
        <begin position="31"/>
        <end position="51"/>
    </location>
</feature>
<reference evidence="2" key="2">
    <citation type="submission" date="2021-04" db="EMBL/GenBank/DDBJ databases">
        <authorList>
            <person name="Gilroy R."/>
        </authorList>
    </citation>
    <scope>NUCLEOTIDE SEQUENCE</scope>
    <source>
        <strain evidence="2">ChiHjej13B12-752</strain>
    </source>
</reference>
<reference evidence="2" key="1">
    <citation type="journal article" date="2021" name="PeerJ">
        <title>Extensive microbial diversity within the chicken gut microbiome revealed by metagenomics and culture.</title>
        <authorList>
            <person name="Gilroy R."/>
            <person name="Ravi A."/>
            <person name="Getino M."/>
            <person name="Pursley I."/>
            <person name="Horton D.L."/>
            <person name="Alikhan N.F."/>
            <person name="Baker D."/>
            <person name="Gharbi K."/>
            <person name="Hall N."/>
            <person name="Watson M."/>
            <person name="Adriaenssens E.M."/>
            <person name="Foster-Nyarko E."/>
            <person name="Jarju S."/>
            <person name="Secka A."/>
            <person name="Antonio M."/>
            <person name="Oren A."/>
            <person name="Chaudhuri R.R."/>
            <person name="La Ragione R."/>
            <person name="Hildebrand F."/>
            <person name="Pallen M.J."/>
        </authorList>
    </citation>
    <scope>NUCLEOTIDE SEQUENCE</scope>
    <source>
        <strain evidence="2">ChiHjej13B12-752</strain>
    </source>
</reference>
<keyword evidence="1" id="KW-0812">Transmembrane</keyword>
<evidence type="ECO:0000256" key="1">
    <source>
        <dbReference type="SAM" id="Phobius"/>
    </source>
</evidence>
<keyword evidence="1" id="KW-1133">Transmembrane helix</keyword>
<dbReference type="EMBL" id="DXHR01000007">
    <property type="protein sequence ID" value="HIW12047.1"/>
    <property type="molecule type" value="Genomic_DNA"/>
</dbReference>
<keyword evidence="1" id="KW-0472">Membrane</keyword>
<proteinExistence type="predicted"/>
<evidence type="ECO:0000313" key="2">
    <source>
        <dbReference type="EMBL" id="HIW12047.1"/>
    </source>
</evidence>
<gene>
    <name evidence="2" type="ORF">H9891_02685</name>
</gene>
<evidence type="ECO:0000313" key="3">
    <source>
        <dbReference type="Proteomes" id="UP000823989"/>
    </source>
</evidence>
<accession>A0A9D1TZD8</accession>
<comment type="caution">
    <text evidence="2">The sequence shown here is derived from an EMBL/GenBank/DDBJ whole genome shotgun (WGS) entry which is preliminary data.</text>
</comment>
<dbReference type="AlphaFoldDB" id="A0A9D1TZD8"/>
<sequence>MTNSIAAIEEDADRVDAGITGAGAAGGQENWIIGVAWTFLLQLIICLYIIIFI</sequence>
<dbReference type="Proteomes" id="UP000823989">
    <property type="component" value="Unassembled WGS sequence"/>
</dbReference>
<organism evidence="2 3">
    <name type="scientific">Candidatus Salinicoccus stercoripullorum</name>
    <dbReference type="NCBI Taxonomy" id="2838756"/>
    <lineage>
        <taxon>Bacteria</taxon>
        <taxon>Bacillati</taxon>
        <taxon>Bacillota</taxon>
        <taxon>Bacilli</taxon>
        <taxon>Bacillales</taxon>
        <taxon>Staphylococcaceae</taxon>
        <taxon>Salinicoccus</taxon>
    </lineage>
</organism>
<name>A0A9D1TZD8_9STAP</name>
<protein>
    <submittedName>
        <fullName evidence="2">Uncharacterized protein</fullName>
    </submittedName>
</protein>